<gene>
    <name evidence="1" type="ORF">A7K91_02070</name>
</gene>
<dbReference type="AlphaFoldDB" id="A0A1A5YAL7"/>
<dbReference type="STRING" id="1844972.A7K91_02070"/>
<protein>
    <submittedName>
        <fullName evidence="1">Uncharacterized protein</fullName>
    </submittedName>
</protein>
<proteinExistence type="predicted"/>
<evidence type="ECO:0000313" key="1">
    <source>
        <dbReference type="EMBL" id="OBR62425.1"/>
    </source>
</evidence>
<keyword evidence="2" id="KW-1185">Reference proteome</keyword>
<dbReference type="EMBL" id="LYPA01000080">
    <property type="protein sequence ID" value="OBR62425.1"/>
    <property type="molecule type" value="Genomic_DNA"/>
</dbReference>
<accession>A0A1A5YAL7</accession>
<evidence type="ECO:0000313" key="2">
    <source>
        <dbReference type="Proteomes" id="UP000092024"/>
    </source>
</evidence>
<organism evidence="1 2">
    <name type="scientific">Paenibacillus oryzae</name>
    <dbReference type="NCBI Taxonomy" id="1844972"/>
    <lineage>
        <taxon>Bacteria</taxon>
        <taxon>Bacillati</taxon>
        <taxon>Bacillota</taxon>
        <taxon>Bacilli</taxon>
        <taxon>Bacillales</taxon>
        <taxon>Paenibacillaceae</taxon>
        <taxon>Paenibacillus</taxon>
    </lineage>
</organism>
<reference evidence="1 2" key="1">
    <citation type="submission" date="2016-05" db="EMBL/GenBank/DDBJ databases">
        <title>Paenibacillus oryzae. sp. nov., isolated from the rice root.</title>
        <authorList>
            <person name="Zhang J."/>
            <person name="Zhang X."/>
        </authorList>
    </citation>
    <scope>NUCLEOTIDE SEQUENCE [LARGE SCALE GENOMIC DNA]</scope>
    <source>
        <strain evidence="1 2">1DrF-4</strain>
    </source>
</reference>
<comment type="caution">
    <text evidence="1">The sequence shown here is derived from an EMBL/GenBank/DDBJ whole genome shotgun (WGS) entry which is preliminary data.</text>
</comment>
<sequence length="77" mass="8491">MYVIMIITFVYMINILINSVNAAPPLSPMLFRFRATGAMPSKAPIFPKIVKRLSMFALAPKPLGAFDHKLNKLQGGA</sequence>
<name>A0A1A5YAL7_9BACL</name>
<dbReference type="Proteomes" id="UP000092024">
    <property type="component" value="Unassembled WGS sequence"/>
</dbReference>